<evidence type="ECO:0000256" key="1">
    <source>
        <dbReference type="ARBA" id="ARBA00022723"/>
    </source>
</evidence>
<evidence type="ECO:0000256" key="4">
    <source>
        <dbReference type="ARBA" id="ARBA00023004"/>
    </source>
</evidence>
<dbReference type="PANTHER" id="PTHR16557">
    <property type="entry name" value="ALKYLATED DNA REPAIR PROTEIN ALKB-RELATED"/>
    <property type="match status" value="1"/>
</dbReference>
<comment type="cofactor">
    <cofactor evidence="5">
        <name>Fe(2+)</name>
        <dbReference type="ChEBI" id="CHEBI:29033"/>
    </cofactor>
    <text evidence="5">Binds 1 Fe(2+) ion per subunit.</text>
</comment>
<dbReference type="InterPro" id="IPR004574">
    <property type="entry name" value="Alkb"/>
</dbReference>
<feature type="domain" description="Fe2OG dioxygenase" evidence="6">
    <location>
        <begin position="126"/>
        <end position="226"/>
    </location>
</feature>
<dbReference type="PROSITE" id="PS51471">
    <property type="entry name" value="FE2OG_OXY"/>
    <property type="match status" value="1"/>
</dbReference>
<proteinExistence type="predicted"/>
<dbReference type="GO" id="GO:0035515">
    <property type="term" value="F:oxidative RNA demethylase activity"/>
    <property type="evidence" value="ECO:0007669"/>
    <property type="project" value="TreeGrafter"/>
</dbReference>
<dbReference type="GO" id="GO:0008198">
    <property type="term" value="F:ferrous iron binding"/>
    <property type="evidence" value="ECO:0007669"/>
    <property type="project" value="TreeGrafter"/>
</dbReference>
<gene>
    <name evidence="7" type="ORF">AO356_22760</name>
</gene>
<reference evidence="7 8" key="2">
    <citation type="journal article" date="2018" name="Nature">
        <title>Mutant phenotypes for thousands of bacterial genes of unknown function.</title>
        <authorList>
            <person name="Price M.N."/>
            <person name="Wetmore K.M."/>
            <person name="Waters R.J."/>
            <person name="Callaghan M."/>
            <person name="Ray J."/>
            <person name="Liu H."/>
            <person name="Kuehl J.V."/>
            <person name="Melnyk R.A."/>
            <person name="Lamson J.S."/>
            <person name="Suh Y."/>
            <person name="Carlson H.K."/>
            <person name="Esquivel Z."/>
            <person name="Sadeeshkumar H."/>
            <person name="Chakraborty R."/>
            <person name="Zane G.M."/>
            <person name="Rubin B.E."/>
            <person name="Wall J.D."/>
            <person name="Visel A."/>
            <person name="Bristow J."/>
            <person name="Blow M.J."/>
            <person name="Arkin A.P."/>
            <person name="Deutschbauer A.M."/>
        </authorList>
    </citation>
    <scope>NUCLEOTIDE SEQUENCE [LARGE SCALE GENOMIC DNA]</scope>
    <source>
        <strain evidence="7 8">FW300-N2C3</strain>
    </source>
</reference>
<dbReference type="GO" id="GO:0035513">
    <property type="term" value="P:oxidative RNA demethylation"/>
    <property type="evidence" value="ECO:0007669"/>
    <property type="project" value="TreeGrafter"/>
</dbReference>
<protein>
    <submittedName>
        <fullName evidence="7">Alpha-ketoglutarate-dependent dioxygenase</fullName>
    </submittedName>
</protein>
<organism evidence="7 8">
    <name type="scientific">Pseudomonas fluorescens</name>
    <dbReference type="NCBI Taxonomy" id="294"/>
    <lineage>
        <taxon>Bacteria</taxon>
        <taxon>Pseudomonadati</taxon>
        <taxon>Pseudomonadota</taxon>
        <taxon>Gammaproteobacteria</taxon>
        <taxon>Pseudomonadales</taxon>
        <taxon>Pseudomonadaceae</taxon>
        <taxon>Pseudomonas</taxon>
    </lineage>
</organism>
<dbReference type="AlphaFoldDB" id="A0A0N9X708"/>
<keyword evidence="3" id="KW-0560">Oxidoreductase</keyword>
<evidence type="ECO:0000256" key="2">
    <source>
        <dbReference type="ARBA" id="ARBA00022964"/>
    </source>
</evidence>
<reference evidence="8" key="1">
    <citation type="submission" date="2015-09" db="EMBL/GenBank/DDBJ databases">
        <title>Whole genome sequence of Pseudomonas fluorescens FW300-N2C3.</title>
        <authorList>
            <person name="Ray J."/>
            <person name="Melnyk R."/>
            <person name="Deutschbauer A."/>
        </authorList>
    </citation>
    <scope>NUCLEOTIDE SEQUENCE [LARGE SCALE GENOMIC DNA]</scope>
    <source>
        <strain evidence="8">FW300-N2C3</strain>
    </source>
</reference>
<dbReference type="Proteomes" id="UP000059425">
    <property type="component" value="Chromosome"/>
</dbReference>
<keyword evidence="1 5" id="KW-0479">Metal-binding</keyword>
<evidence type="ECO:0000259" key="6">
    <source>
        <dbReference type="PROSITE" id="PS51471"/>
    </source>
</evidence>
<feature type="binding site" evidence="5">
    <location>
        <position position="146"/>
    </location>
    <ligand>
        <name>Fe cation</name>
        <dbReference type="ChEBI" id="CHEBI:24875"/>
        <note>catalytic</note>
    </ligand>
</feature>
<evidence type="ECO:0000256" key="3">
    <source>
        <dbReference type="ARBA" id="ARBA00023002"/>
    </source>
</evidence>
<dbReference type="GO" id="GO:0005737">
    <property type="term" value="C:cytoplasm"/>
    <property type="evidence" value="ECO:0007669"/>
    <property type="project" value="TreeGrafter"/>
</dbReference>
<dbReference type="PANTHER" id="PTHR16557:SF2">
    <property type="entry name" value="NUCLEIC ACID DIOXYGENASE ALKBH1"/>
    <property type="match status" value="1"/>
</dbReference>
<dbReference type="NCBIfam" id="NF011930">
    <property type="entry name" value="PRK15401.1"/>
    <property type="match status" value="1"/>
</dbReference>
<dbReference type="RefSeq" id="WP_060743173.1">
    <property type="nucleotide sequence ID" value="NZ_CP012831.1"/>
</dbReference>
<evidence type="ECO:0000313" key="7">
    <source>
        <dbReference type="EMBL" id="ALI11121.1"/>
    </source>
</evidence>
<name>A0A0N9X708_PSEFL</name>
<keyword evidence="2 7" id="KW-0223">Dioxygenase</keyword>
<dbReference type="Pfam" id="PF13532">
    <property type="entry name" value="2OG-FeII_Oxy_2"/>
    <property type="match status" value="1"/>
</dbReference>
<dbReference type="InterPro" id="IPR027450">
    <property type="entry name" value="AlkB-like"/>
</dbReference>
<keyword evidence="4 5" id="KW-0408">Iron</keyword>
<feature type="binding site" evidence="5">
    <location>
        <position position="200"/>
    </location>
    <ligand>
        <name>Fe cation</name>
        <dbReference type="ChEBI" id="CHEBI:24875"/>
        <note>catalytic</note>
    </ligand>
</feature>
<sequence length="226" mass="24878">MRSSHDTPITLDLFADQAPTTSGQIEQIGQQSFVLRGFALPWLDRLLPALESVLQAAPFRQMVTPGGFTMSVALSSCGALGWTTDRSGYRYTAHDPQTGHPWPDMPAVFRELAQAAAQQAQFEHFEPDSCLINCYVPGARMSLHQDKNERSLAAPIVSISLGLPAVFQFGGFERSDKSLRIPLLHGDIVVWGGVDRLRYHGVLPLKEGQHPRLGTQRINLTFRSAG</sequence>
<dbReference type="SUPFAM" id="SSF51197">
    <property type="entry name" value="Clavaminate synthase-like"/>
    <property type="match status" value="1"/>
</dbReference>
<dbReference type="InterPro" id="IPR037151">
    <property type="entry name" value="AlkB-like_sf"/>
</dbReference>
<dbReference type="GO" id="GO:0035516">
    <property type="term" value="F:broad specificity oxidative DNA demethylase activity"/>
    <property type="evidence" value="ECO:0007669"/>
    <property type="project" value="TreeGrafter"/>
</dbReference>
<dbReference type="InterPro" id="IPR005123">
    <property type="entry name" value="Oxoglu/Fe-dep_dioxygenase_dom"/>
</dbReference>
<evidence type="ECO:0000256" key="5">
    <source>
        <dbReference type="PIRSR" id="PIRSR604574-2"/>
    </source>
</evidence>
<dbReference type="EMBL" id="CP012831">
    <property type="protein sequence ID" value="ALI11121.1"/>
    <property type="molecule type" value="Genomic_DNA"/>
</dbReference>
<dbReference type="Gene3D" id="2.60.120.590">
    <property type="entry name" value="Alpha-ketoglutarate-dependent dioxygenase AlkB-like"/>
    <property type="match status" value="1"/>
</dbReference>
<accession>A0A0N9X708</accession>
<evidence type="ECO:0000313" key="8">
    <source>
        <dbReference type="Proteomes" id="UP000059425"/>
    </source>
</evidence>
<feature type="binding site" evidence="5">
    <location>
        <position position="144"/>
    </location>
    <ligand>
        <name>Fe cation</name>
        <dbReference type="ChEBI" id="CHEBI:24875"/>
        <note>catalytic</note>
    </ligand>
</feature>